<evidence type="ECO:0000256" key="3">
    <source>
        <dbReference type="ARBA" id="ARBA00023002"/>
    </source>
</evidence>
<evidence type="ECO:0000256" key="2">
    <source>
        <dbReference type="ARBA" id="ARBA00022827"/>
    </source>
</evidence>
<keyword evidence="1" id="KW-0285">Flavoprotein</keyword>
<keyword evidence="2" id="KW-0274">FAD</keyword>
<evidence type="ECO:0000256" key="1">
    <source>
        <dbReference type="ARBA" id="ARBA00022630"/>
    </source>
</evidence>
<evidence type="ECO:0000256" key="4">
    <source>
        <dbReference type="SAM" id="MobiDB-lite"/>
    </source>
</evidence>
<accession>A0A9J9HB24</accession>
<dbReference type="Proteomes" id="UP000001989">
    <property type="component" value="Chromosome"/>
</dbReference>
<gene>
    <name evidence="5" type="ordered locus">Swit_2012</name>
</gene>
<dbReference type="PRINTS" id="PR00469">
    <property type="entry name" value="PNDRDTASEII"/>
</dbReference>
<dbReference type="EMBL" id="CP000699">
    <property type="protein sequence ID" value="ABQ68371.1"/>
    <property type="molecule type" value="Genomic_DNA"/>
</dbReference>
<dbReference type="GO" id="GO:0050660">
    <property type="term" value="F:flavin adenine dinucleotide binding"/>
    <property type="evidence" value="ECO:0007669"/>
    <property type="project" value="InterPro"/>
</dbReference>
<dbReference type="PRINTS" id="PR00368">
    <property type="entry name" value="FADPNR"/>
</dbReference>
<dbReference type="PANTHER" id="PTHR42877:SF4">
    <property type="entry name" value="FAD_NAD(P)-BINDING DOMAIN-CONTAINING PROTEIN-RELATED"/>
    <property type="match status" value="1"/>
</dbReference>
<feature type="region of interest" description="Disordered" evidence="4">
    <location>
        <begin position="1"/>
        <end position="21"/>
    </location>
</feature>
<sequence>MDREFSQQQAAWPSPDESVPAPSEAFIREAVSRAHPNALRVALYQATGDPELAAMELESWPVWGGTYFQLTLKDEDLARLRDKAVAFLTRLPAAEAGAPDDGRLRALMEAFNQGPVSDFTFEMGREELSFDAFPRGVEWRNEPSEAVKAAFPVIVIGAGAAGLTAAVQLERLGLPHVVIDRSDGVGGTWHRNDYPDSRVDIASHNYQLSYMRNYPWRHWFATQPELKAYLNEVADRYDLRGNIRLNTEATEARWDEASASWHVRVRGPDGTEEVLVGRALISAAGLFNQPNLPDIPGIEGFAGPMFHSTNWDQGYDWAGKRIALLGVGSTGAQLAPRLARDAGSLAIYQRSPQFVGRRDGYRDAVGPEMQWLFDHMPHYWNWYCFALFHTTFDVDGLQNYDREWQRKGGKVSERNDNLRAHLQAYIREKVGHRPDLLAKVQADYPPLARRLIADNGWYDALLQDNVELVTDRIERITPTGVRTADGTERPCDLIVLCSGFKTERYLWPVRYEGRDGLTLEQAWERDGARSYLGITVPGFPNLFVVYGPNGQARAGGLMGWLEIWVRYALRSIVAMVEGDIASMSCRPEVHDAYNARMDRALEDCTWSAPDAKSYYINEHGRQNTNMPWLPGDYYAWVKEPDLADYELRRRP</sequence>
<evidence type="ECO:0000313" key="6">
    <source>
        <dbReference type="Proteomes" id="UP000001989"/>
    </source>
</evidence>
<evidence type="ECO:0000313" key="5">
    <source>
        <dbReference type="EMBL" id="ABQ68371.1"/>
    </source>
</evidence>
<dbReference type="PANTHER" id="PTHR42877">
    <property type="entry name" value="L-ORNITHINE N(5)-MONOOXYGENASE-RELATED"/>
    <property type="match status" value="1"/>
</dbReference>
<reference evidence="5 6" key="1">
    <citation type="journal article" date="2010" name="J. Bacteriol.">
        <title>Genome sequence of the dioxin-mineralizing bacterium Sphingomonas wittichii RW1.</title>
        <authorList>
            <person name="Miller T.R."/>
            <person name="Delcher A.L."/>
            <person name="Salzberg S.L."/>
            <person name="Saunders E."/>
            <person name="Detter J.C."/>
            <person name="Halden R.U."/>
        </authorList>
    </citation>
    <scope>NUCLEOTIDE SEQUENCE [LARGE SCALE GENOMIC DNA]</scope>
    <source>
        <strain evidence="6">DSM 6014 / CCUG 31198 / JCM 15750 / NBRC 105917 / EY 4224 / RW1</strain>
    </source>
</reference>
<keyword evidence="6" id="KW-1185">Reference proteome</keyword>
<proteinExistence type="predicted"/>
<dbReference type="GO" id="GO:0004499">
    <property type="term" value="F:N,N-dimethylaniline monooxygenase activity"/>
    <property type="evidence" value="ECO:0007669"/>
    <property type="project" value="InterPro"/>
</dbReference>
<dbReference type="SUPFAM" id="SSF51905">
    <property type="entry name" value="FAD/NAD(P)-binding domain"/>
    <property type="match status" value="1"/>
</dbReference>
<dbReference type="GO" id="GO:0050661">
    <property type="term" value="F:NADP binding"/>
    <property type="evidence" value="ECO:0007669"/>
    <property type="project" value="InterPro"/>
</dbReference>
<dbReference type="Gene3D" id="3.50.50.60">
    <property type="entry name" value="FAD/NAD(P)-binding domain"/>
    <property type="match status" value="2"/>
</dbReference>
<dbReference type="InterPro" id="IPR036188">
    <property type="entry name" value="FAD/NAD-bd_sf"/>
</dbReference>
<keyword evidence="3" id="KW-0560">Oxidoreductase</keyword>
<dbReference type="InterPro" id="IPR051209">
    <property type="entry name" value="FAD-bind_Monooxygenase_sf"/>
</dbReference>
<organism evidence="5 6">
    <name type="scientific">Rhizorhabdus wittichii (strain DSM 6014 / CCUG 31198 / JCM 15750 / NBRC 105917 / EY 4224 / RW1)</name>
    <name type="common">Sphingomonas wittichii</name>
    <dbReference type="NCBI Taxonomy" id="392499"/>
    <lineage>
        <taxon>Bacteria</taxon>
        <taxon>Pseudomonadati</taxon>
        <taxon>Pseudomonadota</taxon>
        <taxon>Alphaproteobacteria</taxon>
        <taxon>Sphingomonadales</taxon>
        <taxon>Sphingomonadaceae</taxon>
        <taxon>Rhizorhabdus</taxon>
    </lineage>
</organism>
<name>A0A9J9HB24_RHIWR</name>
<dbReference type="OrthoDB" id="312624at2"/>
<protein>
    <submittedName>
        <fullName evidence="5">FAD dependent oxidoreductase</fullName>
    </submittedName>
</protein>
<dbReference type="Pfam" id="PF00743">
    <property type="entry name" value="FMO-like"/>
    <property type="match status" value="1"/>
</dbReference>
<dbReference type="AlphaFoldDB" id="A0A9J9HB24"/>
<dbReference type="InterPro" id="IPR020946">
    <property type="entry name" value="Flavin_mOase-like"/>
</dbReference>
<feature type="compositionally biased region" description="Polar residues" evidence="4">
    <location>
        <begin position="1"/>
        <end position="11"/>
    </location>
</feature>
<dbReference type="KEGG" id="swi:Swit_2012"/>